<proteinExistence type="predicted"/>
<dbReference type="PANTHER" id="PTHR39555">
    <property type="entry name" value="FIMBRIAL ASSEMBLY PROTEIN PILO-LIKE PROTEIN-RELATED"/>
    <property type="match status" value="1"/>
</dbReference>
<accession>A0A380MXH9</accession>
<evidence type="ECO:0000313" key="3">
    <source>
        <dbReference type="Proteomes" id="UP000254601"/>
    </source>
</evidence>
<dbReference type="EMBL" id="UHIC01000001">
    <property type="protein sequence ID" value="SUO97300.1"/>
    <property type="molecule type" value="Genomic_DNA"/>
</dbReference>
<keyword evidence="1" id="KW-0812">Transmembrane</keyword>
<dbReference type="AlphaFoldDB" id="A0A380MXH9"/>
<dbReference type="RefSeq" id="WP_072577231.1">
    <property type="nucleotide sequence ID" value="NZ_LWHB01000148.1"/>
</dbReference>
<dbReference type="GO" id="GO:0043107">
    <property type="term" value="P:type IV pilus-dependent motility"/>
    <property type="evidence" value="ECO:0007669"/>
    <property type="project" value="InterPro"/>
</dbReference>
<dbReference type="InterPro" id="IPR014717">
    <property type="entry name" value="Transl_elong_EF1B/ribsomal_bS6"/>
</dbReference>
<keyword evidence="3" id="KW-1185">Reference proteome</keyword>
<dbReference type="GO" id="GO:0043683">
    <property type="term" value="P:type IV pilus assembly"/>
    <property type="evidence" value="ECO:0007669"/>
    <property type="project" value="InterPro"/>
</dbReference>
<protein>
    <submittedName>
        <fullName evidence="2">Pilus assembly protein, PilO</fullName>
    </submittedName>
</protein>
<evidence type="ECO:0000256" key="1">
    <source>
        <dbReference type="SAM" id="Phobius"/>
    </source>
</evidence>
<dbReference type="Pfam" id="PF04350">
    <property type="entry name" value="PilO"/>
    <property type="match status" value="1"/>
</dbReference>
<reference evidence="2 3" key="1">
    <citation type="submission" date="2018-06" db="EMBL/GenBank/DDBJ databases">
        <authorList>
            <consortium name="Pathogen Informatics"/>
            <person name="Doyle S."/>
        </authorList>
    </citation>
    <scope>NUCLEOTIDE SEQUENCE [LARGE SCALE GENOMIC DNA]</scope>
    <source>
        <strain evidence="2 3">NCTC13337</strain>
    </source>
</reference>
<dbReference type="PANTHER" id="PTHR39555:SF1">
    <property type="entry name" value="TYPE IV PILUS INNER MEMBRANE COMPONENT PILO"/>
    <property type="match status" value="1"/>
</dbReference>
<dbReference type="Proteomes" id="UP000254601">
    <property type="component" value="Unassembled WGS sequence"/>
</dbReference>
<name>A0A380MXH9_9GAMM</name>
<feature type="transmembrane region" description="Helical" evidence="1">
    <location>
        <begin position="20"/>
        <end position="38"/>
    </location>
</feature>
<keyword evidence="1" id="KW-0472">Membrane</keyword>
<sequence length="221" mass="25644">MKFVSPSQIDMNNPGSWPIYYKVIAWIIIVVLIIFLAYRFMITPVEEEIQANETKIENAKNDYQRLYQYTLDLSYYKKRSEELIEQLKTQLAFLPTQSQMPELINSVYEAAIDNDINIGDFTPAKNAIVQEYYDISSIFMATTTYFENFSKFTEQLTKLERIMNIADVSMTIAPANRDKDSSLFWANNAISVTGQLQTYIYNQDIEKLSRGELPDDDKKGK</sequence>
<dbReference type="InterPro" id="IPR007445">
    <property type="entry name" value="PilO"/>
</dbReference>
<dbReference type="Gene3D" id="3.30.70.60">
    <property type="match status" value="1"/>
</dbReference>
<dbReference type="OrthoDB" id="9802133at2"/>
<evidence type="ECO:0000313" key="2">
    <source>
        <dbReference type="EMBL" id="SUO97300.1"/>
    </source>
</evidence>
<organism evidence="2 3">
    <name type="scientific">Suttonella ornithocola</name>
    <dbReference type="NCBI Taxonomy" id="279832"/>
    <lineage>
        <taxon>Bacteria</taxon>
        <taxon>Pseudomonadati</taxon>
        <taxon>Pseudomonadota</taxon>
        <taxon>Gammaproteobacteria</taxon>
        <taxon>Cardiobacteriales</taxon>
        <taxon>Cardiobacteriaceae</taxon>
        <taxon>Suttonella</taxon>
    </lineage>
</organism>
<keyword evidence="1" id="KW-1133">Transmembrane helix</keyword>
<gene>
    <name evidence="2" type="ORF">NCTC13337_02356</name>
</gene>